<evidence type="ECO:0000313" key="2">
    <source>
        <dbReference type="Proteomes" id="UP000228952"/>
    </source>
</evidence>
<proteinExistence type="predicted"/>
<dbReference type="InterPro" id="IPR029033">
    <property type="entry name" value="His_PPase_superfam"/>
</dbReference>
<evidence type="ECO:0008006" key="3">
    <source>
        <dbReference type="Google" id="ProtNLM"/>
    </source>
</evidence>
<organism evidence="1 2">
    <name type="scientific">Candidatus Dojkabacteria bacterium CG_4_10_14_0_2_um_filter_Dojkabacteria_WS6_41_15</name>
    <dbReference type="NCBI Taxonomy" id="2014249"/>
    <lineage>
        <taxon>Bacteria</taxon>
        <taxon>Candidatus Dojkabacteria</taxon>
    </lineage>
</organism>
<name>A0A2M7W0K1_9BACT</name>
<reference evidence="2" key="1">
    <citation type="submission" date="2017-09" db="EMBL/GenBank/DDBJ databases">
        <title>Depth-based differentiation of microbial function through sediment-hosted aquifers and enrichment of novel symbionts in the deep terrestrial subsurface.</title>
        <authorList>
            <person name="Probst A.J."/>
            <person name="Ladd B."/>
            <person name="Jarett J.K."/>
            <person name="Geller-Mcgrath D.E."/>
            <person name="Sieber C.M.K."/>
            <person name="Emerson J.B."/>
            <person name="Anantharaman K."/>
            <person name="Thomas B.C."/>
            <person name="Malmstrom R."/>
            <person name="Stieglmeier M."/>
            <person name="Klingl A."/>
            <person name="Woyke T."/>
            <person name="Ryan C.M."/>
            <person name="Banfield J.F."/>
        </authorList>
    </citation>
    <scope>NUCLEOTIDE SEQUENCE [LARGE SCALE GENOMIC DNA]</scope>
</reference>
<dbReference type="Gene3D" id="3.40.50.1240">
    <property type="entry name" value="Phosphoglycerate mutase-like"/>
    <property type="match status" value="1"/>
</dbReference>
<comment type="caution">
    <text evidence="1">The sequence shown here is derived from an EMBL/GenBank/DDBJ whole genome shotgun (WGS) entry which is preliminary data.</text>
</comment>
<dbReference type="EMBL" id="PFQB01000128">
    <property type="protein sequence ID" value="PJA12094.1"/>
    <property type="molecule type" value="Genomic_DNA"/>
</dbReference>
<dbReference type="SUPFAM" id="SSF53254">
    <property type="entry name" value="Phosphoglycerate mutase-like"/>
    <property type="match status" value="1"/>
</dbReference>
<dbReference type="AlphaFoldDB" id="A0A2M7W0K1"/>
<dbReference type="Pfam" id="PF00300">
    <property type="entry name" value="His_Phos_1"/>
    <property type="match status" value="1"/>
</dbReference>
<protein>
    <recommendedName>
        <fullName evidence="3">Histidine phosphatase family protein</fullName>
    </recommendedName>
</protein>
<accession>A0A2M7W0K1</accession>
<gene>
    <name evidence="1" type="ORF">COX64_05135</name>
</gene>
<evidence type="ECO:0000313" key="1">
    <source>
        <dbReference type="EMBL" id="PJA12094.1"/>
    </source>
</evidence>
<dbReference type="Proteomes" id="UP000228952">
    <property type="component" value="Unassembled WGS sequence"/>
</dbReference>
<sequence length="184" mass="20846">MNIVFIRHSKTILDKVHPNLVWNLSEEGVELAGKLAQIDAIKNIEVLYTSDQTKALHTTLLLAKESFIPIRVVPELTETTSLTNGFFENYEVRMLQWYTELGHRINNGETREESLIRFSSAVEKIVSSNSDKGTIGIVSHGNVLSLYIGQFDERRALGIHGSLKMPDYAILDWDSKKLLKQFGE</sequence>
<dbReference type="InterPro" id="IPR013078">
    <property type="entry name" value="His_Pase_superF_clade-1"/>
</dbReference>